<evidence type="ECO:0000313" key="5">
    <source>
        <dbReference type="EMBL" id="MDM8144364.1"/>
    </source>
</evidence>
<dbReference type="PANTHER" id="PTHR43133">
    <property type="entry name" value="RNA POLYMERASE ECF-TYPE SIGMA FACTO"/>
    <property type="match status" value="1"/>
</dbReference>
<evidence type="ECO:0000256" key="1">
    <source>
        <dbReference type="ARBA" id="ARBA00023015"/>
    </source>
</evidence>
<proteinExistence type="predicted"/>
<dbReference type="Pfam" id="PF04542">
    <property type="entry name" value="Sigma70_r2"/>
    <property type="match status" value="1"/>
</dbReference>
<keyword evidence="3" id="KW-0804">Transcription</keyword>
<dbReference type="SUPFAM" id="SSF88946">
    <property type="entry name" value="Sigma2 domain of RNA polymerase sigma factors"/>
    <property type="match status" value="1"/>
</dbReference>
<dbReference type="Gene3D" id="1.10.1740.10">
    <property type="match status" value="1"/>
</dbReference>
<keyword evidence="6" id="KW-1185">Reference proteome</keyword>
<dbReference type="InterPro" id="IPR007627">
    <property type="entry name" value="RNA_pol_sigma70_r2"/>
</dbReference>
<dbReference type="Proteomes" id="UP001228403">
    <property type="component" value="Unassembled WGS sequence"/>
</dbReference>
<name>A0ABT7U1I6_9BACE</name>
<protein>
    <submittedName>
        <fullName evidence="5">RNA polymerase sigma factor</fullName>
    </submittedName>
</protein>
<dbReference type="InterPro" id="IPR039425">
    <property type="entry name" value="RNA_pol_sigma-70-like"/>
</dbReference>
<sequence length="138" mass="15848">MTSNEETNLIRELQQQNRNAQRKLYQQYAGKLHAVCMRYIGHREDCKDVLQDIFIRIFTSVASFEYRGEGSLEAWINRIAIHECLSFSRGGFPCRYNPAYSTHCRTKTCPHTGRTDSKHFGNNSTAKAPAYSSSFTTI</sequence>
<feature type="domain" description="RNA polymerase sigma-70 region 2" evidence="4">
    <location>
        <begin position="24"/>
        <end position="89"/>
    </location>
</feature>
<evidence type="ECO:0000259" key="4">
    <source>
        <dbReference type="Pfam" id="PF04542"/>
    </source>
</evidence>
<keyword evidence="1" id="KW-0805">Transcription regulation</keyword>
<dbReference type="InterPro" id="IPR013325">
    <property type="entry name" value="RNA_pol_sigma_r2"/>
</dbReference>
<reference evidence="6" key="1">
    <citation type="submission" date="2023-07" db="EMBL/GenBank/DDBJ databases">
        <title>Identification and characterization of horizontal gene transfer across gut microbiota members of farm animals based on homology search.</title>
        <authorList>
            <person name="Schwarzerova J."/>
            <person name="Nykrynova M."/>
            <person name="Jureckova K."/>
            <person name="Cejkova D."/>
            <person name="Rychlik I."/>
        </authorList>
    </citation>
    <scope>NUCLEOTIDE SEQUENCE [LARGE SCALE GENOMIC DNA]</scope>
    <source>
        <strain evidence="6">ET4</strain>
    </source>
</reference>
<evidence type="ECO:0000313" key="6">
    <source>
        <dbReference type="Proteomes" id="UP001228403"/>
    </source>
</evidence>
<accession>A0ABT7U1I6</accession>
<gene>
    <name evidence="5" type="ORF">QUW02_00195</name>
</gene>
<organism evidence="5 6">
    <name type="scientific">Bacteroides eggerthii</name>
    <dbReference type="NCBI Taxonomy" id="28111"/>
    <lineage>
        <taxon>Bacteria</taxon>
        <taxon>Pseudomonadati</taxon>
        <taxon>Bacteroidota</taxon>
        <taxon>Bacteroidia</taxon>
        <taxon>Bacteroidales</taxon>
        <taxon>Bacteroidaceae</taxon>
        <taxon>Bacteroides</taxon>
    </lineage>
</organism>
<comment type="caution">
    <text evidence="5">The sequence shown here is derived from an EMBL/GenBank/DDBJ whole genome shotgun (WGS) entry which is preliminary data.</text>
</comment>
<keyword evidence="2" id="KW-0731">Sigma factor</keyword>
<evidence type="ECO:0000256" key="3">
    <source>
        <dbReference type="ARBA" id="ARBA00023163"/>
    </source>
</evidence>
<dbReference type="EMBL" id="JAUDCF010000001">
    <property type="protein sequence ID" value="MDM8144364.1"/>
    <property type="molecule type" value="Genomic_DNA"/>
</dbReference>
<evidence type="ECO:0000256" key="2">
    <source>
        <dbReference type="ARBA" id="ARBA00023082"/>
    </source>
</evidence>
<dbReference type="PANTHER" id="PTHR43133:SF46">
    <property type="entry name" value="RNA POLYMERASE SIGMA-70 FACTOR ECF SUBFAMILY"/>
    <property type="match status" value="1"/>
</dbReference>